<gene>
    <name evidence="2" type="ORF">LSH36_204g08002</name>
</gene>
<feature type="region of interest" description="Disordered" evidence="1">
    <location>
        <begin position="32"/>
        <end position="52"/>
    </location>
</feature>
<dbReference type="AlphaFoldDB" id="A0AAD9N641"/>
<dbReference type="Proteomes" id="UP001208570">
    <property type="component" value="Unassembled WGS sequence"/>
</dbReference>
<proteinExistence type="predicted"/>
<evidence type="ECO:0000313" key="2">
    <source>
        <dbReference type="EMBL" id="KAK2156833.1"/>
    </source>
</evidence>
<sequence>MAKSGVFCVLYGDTIIYCMHDSTMQESMDMFMSDLQSSDSESNKDESASDLSMIESVDMTFVVPEEQNKSSLLDAVPEETLLHDNEIT</sequence>
<evidence type="ECO:0000313" key="3">
    <source>
        <dbReference type="Proteomes" id="UP001208570"/>
    </source>
</evidence>
<protein>
    <submittedName>
        <fullName evidence="2">Uncharacterized protein</fullName>
    </submittedName>
</protein>
<accession>A0AAD9N641</accession>
<organism evidence="2 3">
    <name type="scientific">Paralvinella palmiformis</name>
    <dbReference type="NCBI Taxonomy" id="53620"/>
    <lineage>
        <taxon>Eukaryota</taxon>
        <taxon>Metazoa</taxon>
        <taxon>Spiralia</taxon>
        <taxon>Lophotrochozoa</taxon>
        <taxon>Annelida</taxon>
        <taxon>Polychaeta</taxon>
        <taxon>Sedentaria</taxon>
        <taxon>Canalipalpata</taxon>
        <taxon>Terebellida</taxon>
        <taxon>Terebelliformia</taxon>
        <taxon>Alvinellidae</taxon>
        <taxon>Paralvinella</taxon>
    </lineage>
</organism>
<dbReference type="EMBL" id="JAODUP010000204">
    <property type="protein sequence ID" value="KAK2156833.1"/>
    <property type="molecule type" value="Genomic_DNA"/>
</dbReference>
<comment type="caution">
    <text evidence="2">The sequence shown here is derived from an EMBL/GenBank/DDBJ whole genome shotgun (WGS) entry which is preliminary data.</text>
</comment>
<name>A0AAD9N641_9ANNE</name>
<evidence type="ECO:0000256" key="1">
    <source>
        <dbReference type="SAM" id="MobiDB-lite"/>
    </source>
</evidence>
<reference evidence="2" key="1">
    <citation type="journal article" date="2023" name="Mol. Biol. Evol.">
        <title>Third-Generation Sequencing Reveals the Adaptive Role of the Epigenome in Three Deep-Sea Polychaetes.</title>
        <authorList>
            <person name="Perez M."/>
            <person name="Aroh O."/>
            <person name="Sun Y."/>
            <person name="Lan Y."/>
            <person name="Juniper S.K."/>
            <person name="Young C.R."/>
            <person name="Angers B."/>
            <person name="Qian P.Y."/>
        </authorList>
    </citation>
    <scope>NUCLEOTIDE SEQUENCE</scope>
    <source>
        <strain evidence="2">P08H-3</strain>
    </source>
</reference>
<keyword evidence="3" id="KW-1185">Reference proteome</keyword>